<dbReference type="Proteomes" id="UP000601361">
    <property type="component" value="Unassembled WGS sequence"/>
</dbReference>
<dbReference type="SUPFAM" id="SSF141694">
    <property type="entry name" value="AF2212/PG0164-like"/>
    <property type="match status" value="1"/>
</dbReference>
<proteinExistence type="predicted"/>
<evidence type="ECO:0008006" key="3">
    <source>
        <dbReference type="Google" id="ProtNLM"/>
    </source>
</evidence>
<dbReference type="RefSeq" id="WP_188555856.1">
    <property type="nucleotide sequence ID" value="NZ_BMGS01000001.1"/>
</dbReference>
<keyword evidence="2" id="KW-1185">Reference proteome</keyword>
<protein>
    <recommendedName>
        <fullName evidence="3">DUF1905 domain-containing protein</fullName>
    </recommendedName>
</protein>
<dbReference type="Pfam" id="PF13376">
    <property type="entry name" value="OmdA"/>
    <property type="match status" value="1"/>
</dbReference>
<dbReference type="InterPro" id="IPR015018">
    <property type="entry name" value="DUF1905"/>
</dbReference>
<dbReference type="EMBL" id="BMGS01000001">
    <property type="protein sequence ID" value="GGG27900.1"/>
    <property type="molecule type" value="Genomic_DNA"/>
</dbReference>
<name>A0ABQ1WET1_9BACT</name>
<reference evidence="2" key="1">
    <citation type="journal article" date="2019" name="Int. J. Syst. Evol. Microbiol.">
        <title>The Global Catalogue of Microorganisms (GCM) 10K type strain sequencing project: providing services to taxonomists for standard genome sequencing and annotation.</title>
        <authorList>
            <consortium name="The Broad Institute Genomics Platform"/>
            <consortium name="The Broad Institute Genome Sequencing Center for Infectious Disease"/>
            <person name="Wu L."/>
            <person name="Ma J."/>
        </authorList>
    </citation>
    <scope>NUCLEOTIDE SEQUENCE [LARGE SCALE GENOMIC DNA]</scope>
    <source>
        <strain evidence="2">CGMCC 1.12990</strain>
    </source>
</reference>
<gene>
    <name evidence="1" type="ORF">GCM10011378_00890</name>
</gene>
<evidence type="ECO:0000313" key="1">
    <source>
        <dbReference type="EMBL" id="GGG27900.1"/>
    </source>
</evidence>
<dbReference type="Gene3D" id="2.40.30.100">
    <property type="entry name" value="AF2212/PG0164-like"/>
    <property type="match status" value="1"/>
</dbReference>
<sequence>MLLHSFDAYLEAGGPSFMPTQIVVVPPLVLAALGGKSTKRVVGTLNGHPVRLSLLPQTGGGRYLMLNKDLCQAADVQVGQHLRLCLAPDPEPDRVDLPEELAEAFAAWPEAETHFARLSGSMRRAVAHHISTGRQAETRARRAVEITERLALGAHPFRKL</sequence>
<evidence type="ECO:0000313" key="2">
    <source>
        <dbReference type="Proteomes" id="UP000601361"/>
    </source>
</evidence>
<comment type="caution">
    <text evidence="1">The sequence shown here is derived from an EMBL/GenBank/DDBJ whole genome shotgun (WGS) entry which is preliminary data.</text>
</comment>
<accession>A0ABQ1WET1</accession>
<dbReference type="Pfam" id="PF08922">
    <property type="entry name" value="DUF1905"/>
    <property type="match status" value="1"/>
</dbReference>
<organism evidence="1 2">
    <name type="scientific">Hymenobacter glacieicola</name>
    <dbReference type="NCBI Taxonomy" id="1562124"/>
    <lineage>
        <taxon>Bacteria</taxon>
        <taxon>Pseudomonadati</taxon>
        <taxon>Bacteroidota</taxon>
        <taxon>Cytophagia</taxon>
        <taxon>Cytophagales</taxon>
        <taxon>Hymenobacteraceae</taxon>
        <taxon>Hymenobacter</taxon>
    </lineage>
</organism>
<dbReference type="InterPro" id="IPR037079">
    <property type="entry name" value="AF2212/PG0164-like_sf"/>
</dbReference>